<comment type="caution">
    <text evidence="8">The sequence shown here is derived from an EMBL/GenBank/DDBJ whole genome shotgun (WGS) entry which is preliminary data.</text>
</comment>
<evidence type="ECO:0000256" key="5">
    <source>
        <dbReference type="ARBA" id="ARBA00022900"/>
    </source>
</evidence>
<evidence type="ECO:0000256" key="2">
    <source>
        <dbReference type="ARBA" id="ARBA00010472"/>
    </source>
</evidence>
<keyword evidence="9" id="KW-1185">Reference proteome</keyword>
<evidence type="ECO:0000313" key="8">
    <source>
        <dbReference type="EMBL" id="MFB9554186.1"/>
    </source>
</evidence>
<dbReference type="EMBL" id="JBHMCT010000007">
    <property type="protein sequence ID" value="MFB9554186.1"/>
    <property type="molecule type" value="Genomic_DNA"/>
</dbReference>
<reference evidence="8 9" key="1">
    <citation type="submission" date="2024-09" db="EMBL/GenBank/DDBJ databases">
        <authorList>
            <person name="Sun Q."/>
            <person name="Mori K."/>
        </authorList>
    </citation>
    <scope>NUCLEOTIDE SEQUENCE [LARGE SCALE GENOMIC DNA]</scope>
    <source>
        <strain evidence="8 9">JCM 4414</strain>
    </source>
</reference>
<dbReference type="Gene3D" id="3.30.350.10">
    <property type="entry name" value="Subtilisin inhibitor-like"/>
    <property type="match status" value="1"/>
</dbReference>
<dbReference type="RefSeq" id="WP_345486809.1">
    <property type="nucleotide sequence ID" value="NZ_BAAAWU010000001.1"/>
</dbReference>
<gene>
    <name evidence="8" type="ORF">ACFFTP_08270</name>
</gene>
<feature type="domain" description="Subtilisin inhibitor" evidence="7">
    <location>
        <begin position="46"/>
        <end position="117"/>
    </location>
</feature>
<organism evidence="8 9">
    <name type="scientific">Streptomyces roseoviridis</name>
    <dbReference type="NCBI Taxonomy" id="67361"/>
    <lineage>
        <taxon>Bacteria</taxon>
        <taxon>Bacillati</taxon>
        <taxon>Actinomycetota</taxon>
        <taxon>Actinomycetes</taxon>
        <taxon>Kitasatosporales</taxon>
        <taxon>Streptomycetaceae</taxon>
        <taxon>Streptomyces</taxon>
    </lineage>
</organism>
<evidence type="ECO:0000313" key="9">
    <source>
        <dbReference type="Proteomes" id="UP001589716"/>
    </source>
</evidence>
<evidence type="ECO:0000256" key="4">
    <source>
        <dbReference type="ARBA" id="ARBA00022690"/>
    </source>
</evidence>
<dbReference type="InterPro" id="IPR036819">
    <property type="entry name" value="Subtilisin_inhibitor-like_sf"/>
</dbReference>
<protein>
    <submittedName>
        <fullName evidence="8">SSI family serine proteinase inhibitor</fullName>
    </submittedName>
</protein>
<keyword evidence="6" id="KW-1015">Disulfide bond</keyword>
<evidence type="ECO:0000256" key="1">
    <source>
        <dbReference type="ARBA" id="ARBA00004613"/>
    </source>
</evidence>
<dbReference type="SUPFAM" id="SSF55399">
    <property type="entry name" value="Subtilisin inhibitor"/>
    <property type="match status" value="1"/>
</dbReference>
<dbReference type="InterPro" id="IPR023549">
    <property type="entry name" value="Subtilisin_inhibitor"/>
</dbReference>
<sequence>MLRPLLLATFATVATTTGGLGPLPPLPLLSAPDTLTVSIERSGHPDADGTFRLECGDGTPGGTHPAAENACKRLDQFAEAGDNPFAPVPEDRMCTQMYGGPATAHVTGSWRGRSIDAHFSRANGCEIDRWENLRPVLPRVKA</sequence>
<evidence type="ECO:0000256" key="6">
    <source>
        <dbReference type="ARBA" id="ARBA00023157"/>
    </source>
</evidence>
<dbReference type="Pfam" id="PF00720">
    <property type="entry name" value="SSI"/>
    <property type="match status" value="1"/>
</dbReference>
<keyword evidence="4" id="KW-0646">Protease inhibitor</keyword>
<evidence type="ECO:0000256" key="3">
    <source>
        <dbReference type="ARBA" id="ARBA00022525"/>
    </source>
</evidence>
<proteinExistence type="inferred from homology"/>
<comment type="similarity">
    <text evidence="2">Belongs to the protease inhibitor I16 (SSI) family.</text>
</comment>
<evidence type="ECO:0000259" key="7">
    <source>
        <dbReference type="Pfam" id="PF00720"/>
    </source>
</evidence>
<dbReference type="Proteomes" id="UP001589716">
    <property type="component" value="Unassembled WGS sequence"/>
</dbReference>
<comment type="subcellular location">
    <subcellularLocation>
        <location evidence="1">Secreted</location>
    </subcellularLocation>
</comment>
<keyword evidence="5" id="KW-0722">Serine protease inhibitor</keyword>
<accession>A0ABV5QL28</accession>
<keyword evidence="3" id="KW-0964">Secreted</keyword>
<name>A0ABV5QL28_9ACTN</name>